<sequence>MRPAAKRRRTMTERYRAATAIHAMIASPQNRPESVSIDPQVLDRIARLEQRKQTAERLHWQSAAVQLDQHLIQSVRALANQATLKLDRLESEPNLSQVNSVREIFDGLTGLKADFGVVNIDRKNGTVSVVTEEIVLDGVSLGPFEIQLQWRHLGNSSCYSVIARDPNPASICESNTHPHLQDDRLCEGDGHSAIKRALSEGRVHDFFVIVRQILHSYNPASAYVTLDDWEGVECRDCGSTINKDGASECSDCHCDLCNECSTSCDDCGESLCDDCRHPCKSCENKYCRCCLTRCSGCGESVCQDCLNKGEQCDDCLEKKEQEEAGVESSAPVTDEDTVHSLRVGEAIVSA</sequence>
<evidence type="ECO:0000313" key="2">
    <source>
        <dbReference type="Proteomes" id="UP000319143"/>
    </source>
</evidence>
<dbReference type="OrthoDB" id="258484at2"/>
<protein>
    <submittedName>
        <fullName evidence="1">Uncharacterized protein</fullName>
    </submittedName>
</protein>
<dbReference type="RefSeq" id="WP_146530530.1">
    <property type="nucleotide sequence ID" value="NZ_SJPV01000013.1"/>
</dbReference>
<gene>
    <name evidence="1" type="ORF">Poly41_57880</name>
</gene>
<dbReference type="AlphaFoldDB" id="A0A5C6D5V3"/>
<reference evidence="1 2" key="1">
    <citation type="submission" date="2019-02" db="EMBL/GenBank/DDBJ databases">
        <title>Deep-cultivation of Planctomycetes and their phenomic and genomic characterization uncovers novel biology.</title>
        <authorList>
            <person name="Wiegand S."/>
            <person name="Jogler M."/>
            <person name="Boedeker C."/>
            <person name="Pinto D."/>
            <person name="Vollmers J."/>
            <person name="Rivas-Marin E."/>
            <person name="Kohn T."/>
            <person name="Peeters S.H."/>
            <person name="Heuer A."/>
            <person name="Rast P."/>
            <person name="Oberbeckmann S."/>
            <person name="Bunk B."/>
            <person name="Jeske O."/>
            <person name="Meyerdierks A."/>
            <person name="Storesund J.E."/>
            <person name="Kallscheuer N."/>
            <person name="Luecker S."/>
            <person name="Lage O.M."/>
            <person name="Pohl T."/>
            <person name="Merkel B.J."/>
            <person name="Hornburger P."/>
            <person name="Mueller R.-W."/>
            <person name="Bruemmer F."/>
            <person name="Labrenz M."/>
            <person name="Spormann A.M."/>
            <person name="Op Den Camp H."/>
            <person name="Overmann J."/>
            <person name="Amann R."/>
            <person name="Jetten M.S.M."/>
            <person name="Mascher T."/>
            <person name="Medema M.H."/>
            <person name="Devos D.P."/>
            <person name="Kaster A.-K."/>
            <person name="Ovreas L."/>
            <person name="Rohde M."/>
            <person name="Galperin M.Y."/>
            <person name="Jogler C."/>
        </authorList>
    </citation>
    <scope>NUCLEOTIDE SEQUENCE [LARGE SCALE GENOMIC DNA]</scope>
    <source>
        <strain evidence="1 2">Poly41</strain>
    </source>
</reference>
<comment type="caution">
    <text evidence="1">The sequence shown here is derived from an EMBL/GenBank/DDBJ whole genome shotgun (WGS) entry which is preliminary data.</text>
</comment>
<organism evidence="1 2">
    <name type="scientific">Novipirellula artificiosorum</name>
    <dbReference type="NCBI Taxonomy" id="2528016"/>
    <lineage>
        <taxon>Bacteria</taxon>
        <taxon>Pseudomonadati</taxon>
        <taxon>Planctomycetota</taxon>
        <taxon>Planctomycetia</taxon>
        <taxon>Pirellulales</taxon>
        <taxon>Pirellulaceae</taxon>
        <taxon>Novipirellula</taxon>
    </lineage>
</organism>
<keyword evidence="2" id="KW-1185">Reference proteome</keyword>
<accession>A0A5C6D5V3</accession>
<dbReference type="EMBL" id="SJPV01000013">
    <property type="protein sequence ID" value="TWU32302.1"/>
    <property type="molecule type" value="Genomic_DNA"/>
</dbReference>
<proteinExistence type="predicted"/>
<dbReference type="Proteomes" id="UP000319143">
    <property type="component" value="Unassembled WGS sequence"/>
</dbReference>
<evidence type="ECO:0000313" key="1">
    <source>
        <dbReference type="EMBL" id="TWU32302.1"/>
    </source>
</evidence>
<name>A0A5C6D5V3_9BACT</name>